<feature type="domain" description="OmpA-like" evidence="6">
    <location>
        <begin position="539"/>
        <end position="660"/>
    </location>
</feature>
<evidence type="ECO:0000256" key="2">
    <source>
        <dbReference type="ARBA" id="ARBA00023136"/>
    </source>
</evidence>
<evidence type="ECO:0000313" key="8">
    <source>
        <dbReference type="Proteomes" id="UP000253410"/>
    </source>
</evidence>
<dbReference type="OrthoDB" id="9809364at2"/>
<dbReference type="InterPro" id="IPR011990">
    <property type="entry name" value="TPR-like_helical_dom_sf"/>
</dbReference>
<organism evidence="7 8">
    <name type="scientific">Chitinophaga flava</name>
    <dbReference type="NCBI Taxonomy" id="2259036"/>
    <lineage>
        <taxon>Bacteria</taxon>
        <taxon>Pseudomonadati</taxon>
        <taxon>Bacteroidota</taxon>
        <taxon>Chitinophagia</taxon>
        <taxon>Chitinophagales</taxon>
        <taxon>Chitinophagaceae</taxon>
        <taxon>Chitinophaga</taxon>
    </lineage>
</organism>
<keyword evidence="7" id="KW-0969">Cilium</keyword>
<feature type="signal peptide" evidence="5">
    <location>
        <begin position="1"/>
        <end position="28"/>
    </location>
</feature>
<dbReference type="Gene3D" id="3.30.1330.60">
    <property type="entry name" value="OmpA-like domain"/>
    <property type="match status" value="1"/>
</dbReference>
<dbReference type="CDD" id="cd07185">
    <property type="entry name" value="OmpA_C-like"/>
    <property type="match status" value="1"/>
</dbReference>
<comment type="subcellular location">
    <subcellularLocation>
        <location evidence="1">Cell outer membrane</location>
    </subcellularLocation>
</comment>
<proteinExistence type="predicted"/>
<name>A0A365XZ19_9BACT</name>
<dbReference type="AlphaFoldDB" id="A0A365XZ19"/>
<keyword evidence="2 4" id="KW-0472">Membrane</keyword>
<dbReference type="InterPro" id="IPR006664">
    <property type="entry name" value="OMP_bac"/>
</dbReference>
<evidence type="ECO:0000313" key="7">
    <source>
        <dbReference type="EMBL" id="RBL91241.1"/>
    </source>
</evidence>
<dbReference type="InterPro" id="IPR008969">
    <property type="entry name" value="CarboxyPept-like_regulatory"/>
</dbReference>
<keyword evidence="5" id="KW-0732">Signal</keyword>
<dbReference type="EMBL" id="QFFJ01000001">
    <property type="protein sequence ID" value="RBL91241.1"/>
    <property type="molecule type" value="Genomic_DNA"/>
</dbReference>
<dbReference type="Pfam" id="PF00691">
    <property type="entry name" value="OmpA"/>
    <property type="match status" value="1"/>
</dbReference>
<sequence length="660" mass="73214">MKLTGQSKFVPYLLLLMAGAGFSRQAKAQYAYREALNAYQLYNFEKAKPLFEKAFRKKPSAKAAQGAADSYRLTKDYQQAEIWYAHLWETQGYTPADELHYAAILMNNGKYEVAASHLQHYLLADSGNKLALQMQEGCRMAATWLGQPVKGTLENMQALNSPYSDWSITRYHNKYIFASDRPFREVLKSAFFENENIKKKMYTWTGNSYLHLYESNGDSTDIKPLEKKTINGAYHSSNASYNGNGNTMYLAITTLKKRPGSALGKDSILTMNISVKEITLNDQQQWVVSPELPFNATLQYSVGDPWISPAGDTLYFVSNTGPGQQGGTDIYYAVKTGNSWSNPVNMGPQINTPGNERTPTFDAAGNLYFASDGHPGLGGLDIFKATQQAGGWNIVHQGVPINSRYDDFAPALLDSALYFASNRDGGKGSDDIYRFIKATPPAPKPTPAPQFSISGIVTDRASNRPIPQVAVSLTHKITGNVIQVMTSDNGQYQFPADSGGVYELSYVKSKYTAINHDTLSLKGYTTSVDIKRDKQMEQTPLHVPFKLDNIYFDLGKSDIRPDAARELDKLVTLLQDNPTWEIELGAHTDSRANDAFNMGLSQRRAAATVAYLVKKGINAQRLTAKGYGETKLVNHCANGVKCTEAEHLANRRTEFIILKL</sequence>
<dbReference type="SUPFAM" id="SSF49464">
    <property type="entry name" value="Carboxypeptidase regulatory domain-like"/>
    <property type="match status" value="1"/>
</dbReference>
<dbReference type="InterPro" id="IPR006665">
    <property type="entry name" value="OmpA-like"/>
</dbReference>
<dbReference type="Proteomes" id="UP000253410">
    <property type="component" value="Unassembled WGS sequence"/>
</dbReference>
<comment type="caution">
    <text evidence="7">The sequence shown here is derived from an EMBL/GenBank/DDBJ whole genome shotgun (WGS) entry which is preliminary data.</text>
</comment>
<dbReference type="PANTHER" id="PTHR30329:SF21">
    <property type="entry name" value="LIPOPROTEIN YIAD-RELATED"/>
    <property type="match status" value="1"/>
</dbReference>
<evidence type="ECO:0000256" key="5">
    <source>
        <dbReference type="SAM" id="SignalP"/>
    </source>
</evidence>
<dbReference type="Gene3D" id="1.25.40.10">
    <property type="entry name" value="Tetratricopeptide repeat domain"/>
    <property type="match status" value="1"/>
</dbReference>
<dbReference type="Gene3D" id="2.60.40.1120">
    <property type="entry name" value="Carboxypeptidase-like, regulatory domain"/>
    <property type="match status" value="1"/>
</dbReference>
<keyword evidence="3" id="KW-0998">Cell outer membrane</keyword>
<gene>
    <name evidence="7" type="ORF">DF182_01045</name>
</gene>
<dbReference type="PRINTS" id="PR01021">
    <property type="entry name" value="OMPADOMAIN"/>
</dbReference>
<keyword evidence="7" id="KW-0282">Flagellum</keyword>
<feature type="chain" id="PRO_5017082153" evidence="5">
    <location>
        <begin position="29"/>
        <end position="660"/>
    </location>
</feature>
<protein>
    <submittedName>
        <fullName evidence="7">Flagellar motor protein MotB</fullName>
    </submittedName>
</protein>
<dbReference type="RefSeq" id="WP_113613839.1">
    <property type="nucleotide sequence ID" value="NZ_QFFJ01000001.1"/>
</dbReference>
<reference evidence="7 8" key="1">
    <citation type="submission" date="2018-05" db="EMBL/GenBank/DDBJ databases">
        <title>Chitinophaga sp. K3CV102501T nov., isolated from isolated from a monsoon evergreen broad-leaved forest soil.</title>
        <authorList>
            <person name="Lv Y."/>
        </authorList>
    </citation>
    <scope>NUCLEOTIDE SEQUENCE [LARGE SCALE GENOMIC DNA]</scope>
    <source>
        <strain evidence="7 8">GDMCC 1.1325</strain>
    </source>
</reference>
<keyword evidence="7" id="KW-0966">Cell projection</keyword>
<dbReference type="SUPFAM" id="SSF48452">
    <property type="entry name" value="TPR-like"/>
    <property type="match status" value="1"/>
</dbReference>
<evidence type="ECO:0000256" key="1">
    <source>
        <dbReference type="ARBA" id="ARBA00004442"/>
    </source>
</evidence>
<evidence type="ECO:0000259" key="6">
    <source>
        <dbReference type="PROSITE" id="PS51123"/>
    </source>
</evidence>
<dbReference type="SUPFAM" id="SSF103088">
    <property type="entry name" value="OmpA-like"/>
    <property type="match status" value="1"/>
</dbReference>
<keyword evidence="8" id="KW-1185">Reference proteome</keyword>
<dbReference type="PROSITE" id="PS51123">
    <property type="entry name" value="OMPA_2"/>
    <property type="match status" value="1"/>
</dbReference>
<dbReference type="PANTHER" id="PTHR30329">
    <property type="entry name" value="STATOR ELEMENT OF FLAGELLAR MOTOR COMPLEX"/>
    <property type="match status" value="1"/>
</dbReference>
<evidence type="ECO:0000256" key="4">
    <source>
        <dbReference type="PROSITE-ProRule" id="PRU00473"/>
    </source>
</evidence>
<accession>A0A365XZ19</accession>
<dbReference type="InterPro" id="IPR050330">
    <property type="entry name" value="Bact_OuterMem_StrucFunc"/>
</dbReference>
<dbReference type="Pfam" id="PF07676">
    <property type="entry name" value="PD40"/>
    <property type="match status" value="1"/>
</dbReference>
<dbReference type="SUPFAM" id="SSF82171">
    <property type="entry name" value="DPP6 N-terminal domain-like"/>
    <property type="match status" value="1"/>
</dbReference>
<dbReference type="InterPro" id="IPR036737">
    <property type="entry name" value="OmpA-like_sf"/>
</dbReference>
<dbReference type="GO" id="GO:0009279">
    <property type="term" value="C:cell outer membrane"/>
    <property type="evidence" value="ECO:0007669"/>
    <property type="project" value="UniProtKB-SubCell"/>
</dbReference>
<evidence type="ECO:0000256" key="3">
    <source>
        <dbReference type="ARBA" id="ARBA00023237"/>
    </source>
</evidence>
<dbReference type="InterPro" id="IPR011659">
    <property type="entry name" value="WD40"/>
</dbReference>
<dbReference type="Pfam" id="PF13620">
    <property type="entry name" value="CarboxypepD_reg"/>
    <property type="match status" value="1"/>
</dbReference>